<dbReference type="PANTHER" id="PTHR11432:SF3">
    <property type="entry name" value="NADH-UBIQUINONE OXIDOREDUCTASE CHAIN 1"/>
    <property type="match status" value="1"/>
</dbReference>
<evidence type="ECO:0000256" key="3">
    <source>
        <dbReference type="ARBA" id="ARBA00022692"/>
    </source>
</evidence>
<keyword evidence="10" id="KW-0934">Plastid</keyword>
<dbReference type="PROSITE" id="PS00667">
    <property type="entry name" value="COMPLEX1_ND1_1"/>
    <property type="match status" value="1"/>
</dbReference>
<evidence type="ECO:0000256" key="4">
    <source>
        <dbReference type="ARBA" id="ARBA00022989"/>
    </source>
</evidence>
<proteinExistence type="inferred from homology"/>
<dbReference type="EMBL" id="MK086045">
    <property type="protein sequence ID" value="QCU81473.1"/>
    <property type="molecule type" value="Genomic_DNA"/>
</dbReference>
<dbReference type="AlphaFoldDB" id="A0A4P9JII4"/>
<reference evidence="10" key="1">
    <citation type="submission" date="2018-10" db="EMBL/GenBank/DDBJ databases">
        <title>Complete plastid genomes of thirteen Ipomoea species isolated in Carajas Canga, Brazil.</title>
        <authorList>
            <person name="Laux M."/>
            <person name="Nunes G.L."/>
            <person name="Oliveira R.R.M."/>
            <person name="Pires E."/>
            <person name="Vasconcelos S."/>
            <person name="Oliveira G."/>
        </authorList>
    </citation>
    <scope>NUCLEOTIDE SEQUENCE</scope>
    <source>
        <strain evidence="8">ITV2181</strain>
        <strain evidence="9">ITV2294</strain>
        <strain evidence="10">ITV2295</strain>
        <strain evidence="11">ITV280</strain>
    </source>
</reference>
<dbReference type="EMBL" id="MK086044">
    <property type="protein sequence ID" value="QCU81392.1"/>
    <property type="molecule type" value="Genomic_DNA"/>
</dbReference>
<sequence>MIIDTTQIQAIHSFSGLESGKVKEVYGIIWILAPIFTIVLGITMGLLVIVWLEREISAGIQQRIGPEYAGPLGILQALADGIKLLLKESLLPSRGDTRLFRIGPSIAVISVFLSYLVIPFGYKLVLADLSIGVFFWIAASSIAPVGLLMSGYGSNNKYSFLGRISDIEMVNLKELIDFFLENTAALERAQATIQAPEGSLKKEGHSFFRTTNALREAQFVQIERNDSLNERDFLLRKYQKMLSWIYFDRNLEEETPPILRFEPCTIFELELSTLWGGEPSRPTNETNERNKSCNYSRIANRKLLPNLSHFKHKNLIWVSFF</sequence>
<evidence type="ECO:0000256" key="1">
    <source>
        <dbReference type="ARBA" id="ARBA00004141"/>
    </source>
</evidence>
<dbReference type="Pfam" id="PF00146">
    <property type="entry name" value="NADHdh"/>
    <property type="match status" value="1"/>
</dbReference>
<dbReference type="GO" id="GO:0003954">
    <property type="term" value="F:NADH dehydrogenase activity"/>
    <property type="evidence" value="ECO:0007669"/>
    <property type="project" value="TreeGrafter"/>
</dbReference>
<dbReference type="GO" id="GO:0009060">
    <property type="term" value="P:aerobic respiration"/>
    <property type="evidence" value="ECO:0007669"/>
    <property type="project" value="TreeGrafter"/>
</dbReference>
<dbReference type="EMBL" id="MK086046">
    <property type="protein sequence ID" value="QCU81554.1"/>
    <property type="molecule type" value="Genomic_DNA"/>
</dbReference>
<dbReference type="GO" id="GO:0005886">
    <property type="term" value="C:plasma membrane"/>
    <property type="evidence" value="ECO:0007669"/>
    <property type="project" value="UniProtKB-SubCell"/>
</dbReference>
<evidence type="ECO:0000313" key="9">
    <source>
        <dbReference type="EMBL" id="QCU81473.1"/>
    </source>
</evidence>
<protein>
    <submittedName>
        <fullName evidence="10">NdhA</fullName>
    </submittedName>
</protein>
<keyword evidence="10" id="KW-0150">Chloroplast</keyword>
<organism evidence="10">
    <name type="scientific">Ipomoea sp. ML-2019</name>
    <dbReference type="NCBI Taxonomy" id="2575961"/>
    <lineage>
        <taxon>Eukaryota</taxon>
        <taxon>Viridiplantae</taxon>
        <taxon>Streptophyta</taxon>
        <taxon>Embryophyta</taxon>
        <taxon>Tracheophyta</taxon>
        <taxon>Spermatophyta</taxon>
        <taxon>Magnoliopsida</taxon>
        <taxon>eudicotyledons</taxon>
        <taxon>Gunneridae</taxon>
        <taxon>Pentapetalae</taxon>
        <taxon>asterids</taxon>
        <taxon>lamiids</taxon>
        <taxon>Solanales</taxon>
        <taxon>Convolvulaceae</taxon>
        <taxon>Ipomoeeae</taxon>
        <taxon>Ipomoea</taxon>
    </lineage>
</organism>
<evidence type="ECO:0000313" key="11">
    <source>
        <dbReference type="EMBL" id="QCU81635.1"/>
    </source>
</evidence>
<feature type="transmembrane region" description="Helical" evidence="7">
    <location>
        <begin position="99"/>
        <end position="118"/>
    </location>
</feature>
<evidence type="ECO:0000256" key="2">
    <source>
        <dbReference type="ARBA" id="ARBA00010535"/>
    </source>
</evidence>
<feature type="transmembrane region" description="Helical" evidence="7">
    <location>
        <begin position="124"/>
        <end position="149"/>
    </location>
</feature>
<gene>
    <name evidence="10" type="primary">ndhA</name>
</gene>
<evidence type="ECO:0000256" key="6">
    <source>
        <dbReference type="RuleBase" id="RU000471"/>
    </source>
</evidence>
<comment type="similarity">
    <text evidence="2 6">Belongs to the complex I subunit 1 family.</text>
</comment>
<evidence type="ECO:0000256" key="5">
    <source>
        <dbReference type="ARBA" id="ARBA00023136"/>
    </source>
</evidence>
<keyword evidence="4 7" id="KW-1133">Transmembrane helix</keyword>
<dbReference type="PANTHER" id="PTHR11432">
    <property type="entry name" value="NADH DEHYDROGENASE SUBUNIT 1"/>
    <property type="match status" value="1"/>
</dbReference>
<comment type="subcellular location">
    <subcellularLocation>
        <location evidence="6">Cell membrane</location>
        <topology evidence="6">Multi-pass membrane protein</topology>
    </subcellularLocation>
    <subcellularLocation>
        <location evidence="1">Membrane</location>
        <topology evidence="1">Multi-pass membrane protein</topology>
    </subcellularLocation>
</comment>
<dbReference type="InterPro" id="IPR001694">
    <property type="entry name" value="NADH_UbQ_OxRdtase_su1/FPO"/>
</dbReference>
<evidence type="ECO:0000313" key="8">
    <source>
        <dbReference type="EMBL" id="QCU81392.1"/>
    </source>
</evidence>
<name>A0A4P9JII4_9ASTE</name>
<evidence type="ECO:0000256" key="7">
    <source>
        <dbReference type="SAM" id="Phobius"/>
    </source>
</evidence>
<evidence type="ECO:0000313" key="10">
    <source>
        <dbReference type="EMBL" id="QCU81554.1"/>
    </source>
</evidence>
<keyword evidence="3 6" id="KW-0812">Transmembrane</keyword>
<keyword evidence="5 7" id="KW-0472">Membrane</keyword>
<feature type="transmembrane region" description="Helical" evidence="7">
    <location>
        <begin position="28"/>
        <end position="52"/>
    </location>
</feature>
<accession>A0A4P9JII4</accession>
<dbReference type="EMBL" id="MK086047">
    <property type="protein sequence ID" value="QCU81635.1"/>
    <property type="molecule type" value="Genomic_DNA"/>
</dbReference>
<geneLocation type="chloroplast" evidence="10"/>
<keyword evidence="6" id="KW-0520">NAD</keyword>
<dbReference type="InterPro" id="IPR018086">
    <property type="entry name" value="NADH_UbQ_OxRdtase_su1_CS"/>
</dbReference>